<feature type="compositionally biased region" description="Basic and acidic residues" evidence="1">
    <location>
        <begin position="43"/>
        <end position="52"/>
    </location>
</feature>
<evidence type="ECO:0000256" key="1">
    <source>
        <dbReference type="SAM" id="MobiDB-lite"/>
    </source>
</evidence>
<dbReference type="AlphaFoldDB" id="A0A5N5QK11"/>
<feature type="region of interest" description="Disordered" evidence="1">
    <location>
        <begin position="201"/>
        <end position="223"/>
    </location>
</feature>
<gene>
    <name evidence="2" type="ORF">CTheo_4742</name>
</gene>
<feature type="compositionally biased region" description="Polar residues" evidence="1">
    <location>
        <begin position="202"/>
        <end position="211"/>
    </location>
</feature>
<name>A0A5N5QK11_9AGAM</name>
<proteinExistence type="predicted"/>
<dbReference type="OrthoDB" id="3240925at2759"/>
<organism evidence="2 3">
    <name type="scientific">Ceratobasidium theobromae</name>
    <dbReference type="NCBI Taxonomy" id="1582974"/>
    <lineage>
        <taxon>Eukaryota</taxon>
        <taxon>Fungi</taxon>
        <taxon>Dikarya</taxon>
        <taxon>Basidiomycota</taxon>
        <taxon>Agaricomycotina</taxon>
        <taxon>Agaricomycetes</taxon>
        <taxon>Cantharellales</taxon>
        <taxon>Ceratobasidiaceae</taxon>
        <taxon>Ceratobasidium</taxon>
    </lineage>
</organism>
<sequence length="275" mass="29991">MLASRSSTPRPRQVDVGQSSFAEYNKDAAASDDMSWTSLTDTIESKERERSLIESPPTEARPRKRRRITSDDSVATQLDISTAHSYQHRPLSTTCRSTSTSHLLSSGPLADSRGICQTCRCKSNHFCSSRCGTSTCSVCSRTCTVTAMSTPPTPLLCFSATPSPRPNSSQLPLDDSFDTFEGVDTDDLRARLTLDTHFPATSKRQSSSLTTSPPPKFDSDTRNSSWLDGPSLGGCGRVVCQPCAVEDLDSHEFTCLDCLDCFGFPSLPAHQLFEL</sequence>
<keyword evidence="3" id="KW-1185">Reference proteome</keyword>
<protein>
    <submittedName>
        <fullName evidence="2">Uncharacterized protein</fullName>
    </submittedName>
</protein>
<accession>A0A5N5QK11</accession>
<feature type="region of interest" description="Disordered" evidence="1">
    <location>
        <begin position="1"/>
        <end position="74"/>
    </location>
</feature>
<comment type="caution">
    <text evidence="2">The sequence shown here is derived from an EMBL/GenBank/DDBJ whole genome shotgun (WGS) entry which is preliminary data.</text>
</comment>
<dbReference type="Proteomes" id="UP000383932">
    <property type="component" value="Unassembled WGS sequence"/>
</dbReference>
<reference evidence="2 3" key="1">
    <citation type="journal article" date="2019" name="Fungal Biol. Biotechnol.">
        <title>Draft genome sequence of fastidious pathogen Ceratobasidium theobromae, which causes vascular-streak dieback in Theobroma cacao.</title>
        <authorList>
            <person name="Ali S.S."/>
            <person name="Asman A."/>
            <person name="Shao J."/>
            <person name="Firmansyah A.P."/>
            <person name="Susilo A.W."/>
            <person name="Rosmana A."/>
            <person name="McMahon P."/>
            <person name="Junaid M."/>
            <person name="Guest D."/>
            <person name="Kheng T.Y."/>
            <person name="Meinhardt L.W."/>
            <person name="Bailey B.A."/>
        </authorList>
    </citation>
    <scope>NUCLEOTIDE SEQUENCE [LARGE SCALE GENOMIC DNA]</scope>
    <source>
        <strain evidence="2 3">CT2</strain>
    </source>
</reference>
<dbReference type="EMBL" id="SSOP01000088">
    <property type="protein sequence ID" value="KAB5591796.1"/>
    <property type="molecule type" value="Genomic_DNA"/>
</dbReference>
<evidence type="ECO:0000313" key="3">
    <source>
        <dbReference type="Proteomes" id="UP000383932"/>
    </source>
</evidence>
<feature type="compositionally biased region" description="Polar residues" evidence="1">
    <location>
        <begin position="1"/>
        <end position="22"/>
    </location>
</feature>
<evidence type="ECO:0000313" key="2">
    <source>
        <dbReference type="EMBL" id="KAB5591796.1"/>
    </source>
</evidence>